<keyword evidence="4" id="KW-0560">Oxidoreductase</keyword>
<comment type="similarity">
    <text evidence="2">Belongs to the 6-phosphogluconate dehydrogenase family.</text>
</comment>
<comment type="pathway">
    <text evidence="1">Carbohydrate degradation; pentose phosphate pathway; D-ribulose 5-phosphate from D-glucose 6-phosphate (oxidative stage): step 3/3.</text>
</comment>
<dbReference type="GO" id="GO:0006098">
    <property type="term" value="P:pentose-phosphate shunt"/>
    <property type="evidence" value="ECO:0007669"/>
    <property type="project" value="UniProtKB-UniPathway"/>
</dbReference>
<dbReference type="GO" id="GO:0004616">
    <property type="term" value="F:phosphogluconate dehydrogenase (decarboxylating) activity"/>
    <property type="evidence" value="ECO:0007669"/>
    <property type="project" value="UniProtKB-EC"/>
</dbReference>
<evidence type="ECO:0000313" key="8">
    <source>
        <dbReference type="EMBL" id="GFH21171.1"/>
    </source>
</evidence>
<evidence type="ECO:0000259" key="7">
    <source>
        <dbReference type="SMART" id="SM01350"/>
    </source>
</evidence>
<dbReference type="InterPro" id="IPR006183">
    <property type="entry name" value="Pgluconate_DH"/>
</dbReference>
<dbReference type="UniPathway" id="UPA00115">
    <property type="reaction ID" value="UER00410"/>
</dbReference>
<name>A0A699ZG30_HAELA</name>
<proteinExistence type="inferred from homology"/>
<dbReference type="InterPro" id="IPR008927">
    <property type="entry name" value="6-PGluconate_DH-like_C_sf"/>
</dbReference>
<keyword evidence="6" id="KW-0570">Pentose shunt</keyword>
<reference evidence="8 9" key="1">
    <citation type="submission" date="2020-02" db="EMBL/GenBank/DDBJ databases">
        <title>Draft genome sequence of Haematococcus lacustris strain NIES-144.</title>
        <authorList>
            <person name="Morimoto D."/>
            <person name="Nakagawa S."/>
            <person name="Yoshida T."/>
            <person name="Sawayama S."/>
        </authorList>
    </citation>
    <scope>NUCLEOTIDE SEQUENCE [LARGE SCALE GENOMIC DNA]</scope>
    <source>
        <strain evidence="8 9">NIES-144</strain>
    </source>
</reference>
<evidence type="ECO:0000256" key="3">
    <source>
        <dbReference type="ARBA" id="ARBA00013011"/>
    </source>
</evidence>
<organism evidence="8 9">
    <name type="scientific">Haematococcus lacustris</name>
    <name type="common">Green alga</name>
    <name type="synonym">Haematococcus pluvialis</name>
    <dbReference type="NCBI Taxonomy" id="44745"/>
    <lineage>
        <taxon>Eukaryota</taxon>
        <taxon>Viridiplantae</taxon>
        <taxon>Chlorophyta</taxon>
        <taxon>core chlorophytes</taxon>
        <taxon>Chlorophyceae</taxon>
        <taxon>CS clade</taxon>
        <taxon>Chlamydomonadales</taxon>
        <taxon>Haematococcaceae</taxon>
        <taxon>Haematococcus</taxon>
    </lineage>
</organism>
<dbReference type="AlphaFoldDB" id="A0A699ZG30"/>
<evidence type="ECO:0000256" key="1">
    <source>
        <dbReference type="ARBA" id="ARBA00004874"/>
    </source>
</evidence>
<evidence type="ECO:0000256" key="4">
    <source>
        <dbReference type="ARBA" id="ARBA00023002"/>
    </source>
</evidence>
<dbReference type="SMART" id="SM01350">
    <property type="entry name" value="6PGD"/>
    <property type="match status" value="1"/>
</dbReference>
<protein>
    <recommendedName>
        <fullName evidence="3">phosphogluconate dehydrogenase (NADP(+)-dependent, decarboxylating)</fullName>
        <ecNumber evidence="3">1.1.1.44</ecNumber>
    </recommendedName>
</protein>
<keyword evidence="5" id="KW-0311">Gluconate utilization</keyword>
<dbReference type="Pfam" id="PF00393">
    <property type="entry name" value="6PGD"/>
    <property type="match status" value="1"/>
</dbReference>
<dbReference type="InterPro" id="IPR006114">
    <property type="entry name" value="6PGDH_C"/>
</dbReference>
<accession>A0A699ZG30</accession>
<dbReference type="GO" id="GO:0019521">
    <property type="term" value="P:D-gluconate metabolic process"/>
    <property type="evidence" value="ECO:0007669"/>
    <property type="project" value="UniProtKB-KW"/>
</dbReference>
<dbReference type="Proteomes" id="UP000485058">
    <property type="component" value="Unassembled WGS sequence"/>
</dbReference>
<sequence>MYIGDGGSGNYVKMVHNGIEYGDMQLISEAYDILKTVGGLSNEELASVFSAWNKSELASFLVEITAIIMAKKDEQVSGSRGQLLGQGRHSTSLHSHISGIALLVTLLLLCSHSHQALHHSHCDPRSYLPYLA</sequence>
<keyword evidence="9" id="KW-1185">Reference proteome</keyword>
<gene>
    <name evidence="8" type="ORF">HaLaN_18417</name>
</gene>
<dbReference type="Gene3D" id="1.10.1040.10">
    <property type="entry name" value="N-(1-d-carboxylethyl)-l-norvaline Dehydrogenase, domain 2"/>
    <property type="match status" value="1"/>
</dbReference>
<evidence type="ECO:0000256" key="2">
    <source>
        <dbReference type="ARBA" id="ARBA00008419"/>
    </source>
</evidence>
<comment type="caution">
    <text evidence="8">The sequence shown here is derived from an EMBL/GenBank/DDBJ whole genome shotgun (WGS) entry which is preliminary data.</text>
</comment>
<dbReference type="PANTHER" id="PTHR11811">
    <property type="entry name" value="6-PHOSPHOGLUCONATE DEHYDROGENASE"/>
    <property type="match status" value="1"/>
</dbReference>
<dbReference type="EC" id="1.1.1.44" evidence="3"/>
<evidence type="ECO:0000256" key="5">
    <source>
        <dbReference type="ARBA" id="ARBA00023064"/>
    </source>
</evidence>
<evidence type="ECO:0000313" key="9">
    <source>
        <dbReference type="Proteomes" id="UP000485058"/>
    </source>
</evidence>
<feature type="non-terminal residue" evidence="8">
    <location>
        <position position="1"/>
    </location>
</feature>
<feature type="domain" description="6-phosphogluconate dehydrogenase C-terminal" evidence="7">
    <location>
        <begin position="9"/>
        <end position="132"/>
    </location>
</feature>
<evidence type="ECO:0000256" key="6">
    <source>
        <dbReference type="ARBA" id="ARBA00023126"/>
    </source>
</evidence>
<dbReference type="InterPro" id="IPR013328">
    <property type="entry name" value="6PGD_dom2"/>
</dbReference>
<dbReference type="EMBL" id="BLLF01001773">
    <property type="protein sequence ID" value="GFH21171.1"/>
    <property type="molecule type" value="Genomic_DNA"/>
</dbReference>
<dbReference type="SUPFAM" id="SSF48179">
    <property type="entry name" value="6-phosphogluconate dehydrogenase C-terminal domain-like"/>
    <property type="match status" value="1"/>
</dbReference>